<dbReference type="RefSeq" id="WP_359875954.1">
    <property type="nucleotide sequence ID" value="NZ_JBEYHT010000016.1"/>
</dbReference>
<gene>
    <name evidence="1" type="ORF">SLA_2178</name>
</gene>
<protein>
    <submittedName>
        <fullName evidence="1">Uncharacterized protein</fullName>
    </submittedName>
</protein>
<dbReference type="EMBL" id="AP017424">
    <property type="protein sequence ID" value="BAU83111.1"/>
    <property type="molecule type" value="Genomic_DNA"/>
</dbReference>
<name>A0A160NYT7_STRLU</name>
<evidence type="ECO:0000313" key="1">
    <source>
        <dbReference type="EMBL" id="BAU83111.1"/>
    </source>
</evidence>
<keyword evidence="2" id="KW-1185">Reference proteome</keyword>
<dbReference type="Proteomes" id="UP000217676">
    <property type="component" value="Chromosome"/>
</dbReference>
<organism evidence="1 2">
    <name type="scientific">Streptomyces laurentii</name>
    <dbReference type="NCBI Taxonomy" id="39478"/>
    <lineage>
        <taxon>Bacteria</taxon>
        <taxon>Bacillati</taxon>
        <taxon>Actinomycetota</taxon>
        <taxon>Actinomycetes</taxon>
        <taxon>Kitasatosporales</taxon>
        <taxon>Streptomycetaceae</taxon>
        <taxon>Streptomyces</taxon>
    </lineage>
</organism>
<sequence>MGKRGVVTDYSGEELYRGDLITYGARQGNRVRMVDALVDKVTTRLVDGRLRAMLRVQPTGVESGFTKRRSLRKEWISAEHARLIIPAVTGERQ</sequence>
<dbReference type="KEGG" id="slau:SLA_2178"/>
<evidence type="ECO:0000313" key="2">
    <source>
        <dbReference type="Proteomes" id="UP000217676"/>
    </source>
</evidence>
<proteinExistence type="predicted"/>
<reference evidence="1 2" key="1">
    <citation type="journal article" date="2016" name="Genome Announc.">
        <title>Complete Genome Sequence of Thiostrepton-Producing Streptomyces laurentii ATCC 31255.</title>
        <authorList>
            <person name="Doi K."/>
            <person name="Fujino Y."/>
            <person name="Nagayoshi Y."/>
            <person name="Ohshima T."/>
            <person name="Ogata S."/>
        </authorList>
    </citation>
    <scope>NUCLEOTIDE SEQUENCE [LARGE SCALE GENOMIC DNA]</scope>
    <source>
        <strain evidence="1 2">ATCC 31255</strain>
    </source>
</reference>
<dbReference type="AlphaFoldDB" id="A0A160NYT7"/>
<accession>A0A160NYT7</accession>